<feature type="compositionally biased region" description="Polar residues" evidence="2">
    <location>
        <begin position="282"/>
        <end position="298"/>
    </location>
</feature>
<feature type="region of interest" description="Disordered" evidence="2">
    <location>
        <begin position="273"/>
        <end position="321"/>
    </location>
</feature>
<proteinExistence type="predicted"/>
<organism evidence="3 4">
    <name type="scientific">Durusdinium trenchii</name>
    <dbReference type="NCBI Taxonomy" id="1381693"/>
    <lineage>
        <taxon>Eukaryota</taxon>
        <taxon>Sar</taxon>
        <taxon>Alveolata</taxon>
        <taxon>Dinophyceae</taxon>
        <taxon>Suessiales</taxon>
        <taxon>Symbiodiniaceae</taxon>
        <taxon>Durusdinium</taxon>
    </lineage>
</organism>
<gene>
    <name evidence="3" type="ORF">CCMP2556_LOCUS22227</name>
</gene>
<dbReference type="EMBL" id="CAXAMN010013669">
    <property type="protein sequence ID" value="CAK9041484.1"/>
    <property type="molecule type" value="Genomic_DNA"/>
</dbReference>
<feature type="region of interest" description="Disordered" evidence="2">
    <location>
        <begin position="1"/>
        <end position="25"/>
    </location>
</feature>
<feature type="coiled-coil region" evidence="1">
    <location>
        <begin position="210"/>
        <end position="258"/>
    </location>
</feature>
<accession>A0ABP0LU25</accession>
<keyword evidence="4" id="KW-1185">Reference proteome</keyword>
<reference evidence="3 4" key="1">
    <citation type="submission" date="2024-02" db="EMBL/GenBank/DDBJ databases">
        <authorList>
            <person name="Chen Y."/>
            <person name="Shah S."/>
            <person name="Dougan E. K."/>
            <person name="Thang M."/>
            <person name="Chan C."/>
        </authorList>
    </citation>
    <scope>NUCLEOTIDE SEQUENCE [LARGE SCALE GENOMIC DNA]</scope>
</reference>
<evidence type="ECO:0000313" key="3">
    <source>
        <dbReference type="EMBL" id="CAK9041484.1"/>
    </source>
</evidence>
<feature type="compositionally biased region" description="Basic and acidic residues" evidence="2">
    <location>
        <begin position="13"/>
        <end position="25"/>
    </location>
</feature>
<evidence type="ECO:0000256" key="1">
    <source>
        <dbReference type="SAM" id="Coils"/>
    </source>
</evidence>
<dbReference type="Proteomes" id="UP001642484">
    <property type="component" value="Unassembled WGS sequence"/>
</dbReference>
<keyword evidence="1" id="KW-0175">Coiled coil</keyword>
<sequence length="321" mass="35896">MLAACGEFASSDMTRRPEKRSGDHMLQEVKRRRTIHAKMMIHAEDTLVAAGERLHEAYLRKRNTYEAEKEELALIDANLSSAVHELRCCGRETEQRHNELCQRQSMMDAAEAESSRMEPASLMAQGLLDALRPEGTRADGDAVQRMVDALQEEGMEASLAAVAPEVLQKAPSGRQGFELKAEEHLRKFARELHGRFEKAQSILDDQRVALEHAKSAMKNASKAEQQAAERVDGIKKTYEDQKDKLNILREAMIEAEEEALCFDGLLEQVGFRTPRKEKHQSDSGTPESTAPGTPTQAEEMTPEKLVRVSRKTSPSEGDKTV</sequence>
<evidence type="ECO:0000313" key="4">
    <source>
        <dbReference type="Proteomes" id="UP001642484"/>
    </source>
</evidence>
<protein>
    <submittedName>
        <fullName evidence="3">Uncharacterized protein</fullName>
    </submittedName>
</protein>
<comment type="caution">
    <text evidence="3">The sequence shown here is derived from an EMBL/GenBank/DDBJ whole genome shotgun (WGS) entry which is preliminary data.</text>
</comment>
<evidence type="ECO:0000256" key="2">
    <source>
        <dbReference type="SAM" id="MobiDB-lite"/>
    </source>
</evidence>
<name>A0ABP0LU25_9DINO</name>